<comment type="subcellular location">
    <subcellularLocation>
        <location evidence="1">Periplasm</location>
    </subcellularLocation>
</comment>
<evidence type="ECO:0000259" key="6">
    <source>
        <dbReference type="Pfam" id="PF17188"/>
    </source>
</evidence>
<dbReference type="PANTHER" id="PTHR38782:SF1">
    <property type="entry name" value="SIGMA-E FACTOR REGULATORY PROTEIN RSEB"/>
    <property type="match status" value="1"/>
</dbReference>
<evidence type="ECO:0000256" key="4">
    <source>
        <dbReference type="ARBA" id="ARBA00022764"/>
    </source>
</evidence>
<feature type="domain" description="MucB/RseB C-terminal" evidence="6">
    <location>
        <begin position="238"/>
        <end position="325"/>
    </location>
</feature>
<dbReference type="GO" id="GO:0032885">
    <property type="term" value="P:regulation of polysaccharide biosynthetic process"/>
    <property type="evidence" value="ECO:0007669"/>
    <property type="project" value="TreeGrafter"/>
</dbReference>
<comment type="similarity">
    <text evidence="2">Belongs to the RseB family.</text>
</comment>
<dbReference type="Pfam" id="PF03888">
    <property type="entry name" value="MucB_RseB"/>
    <property type="match status" value="1"/>
</dbReference>
<gene>
    <name evidence="7" type="ORF">SMCB_1681</name>
</gene>
<evidence type="ECO:0000313" key="8">
    <source>
        <dbReference type="Proteomes" id="UP000066014"/>
    </source>
</evidence>
<organism evidence="7 8">
    <name type="scientific">Serpentinimonas maccroryi</name>
    <dbReference type="NCBI Taxonomy" id="1458426"/>
    <lineage>
        <taxon>Bacteria</taxon>
        <taxon>Pseudomonadati</taxon>
        <taxon>Pseudomonadota</taxon>
        <taxon>Betaproteobacteria</taxon>
        <taxon>Burkholderiales</taxon>
        <taxon>Comamonadaceae</taxon>
        <taxon>Serpentinimonas</taxon>
    </lineage>
</organism>
<dbReference type="PIRSF" id="PIRSF005427">
    <property type="entry name" value="RseB"/>
    <property type="match status" value="1"/>
</dbReference>
<dbReference type="GO" id="GO:0045152">
    <property type="term" value="F:antisigma factor binding"/>
    <property type="evidence" value="ECO:0007669"/>
    <property type="project" value="TreeGrafter"/>
</dbReference>
<keyword evidence="3" id="KW-0732">Signal</keyword>
<dbReference type="HOGENOM" id="CLU_054710_0_0_4"/>
<evidence type="ECO:0000256" key="2">
    <source>
        <dbReference type="ARBA" id="ARBA00008150"/>
    </source>
</evidence>
<dbReference type="GO" id="GO:0030288">
    <property type="term" value="C:outer membrane-bounded periplasmic space"/>
    <property type="evidence" value="ECO:0007669"/>
    <property type="project" value="TreeGrafter"/>
</dbReference>
<evidence type="ECO:0000313" key="7">
    <source>
        <dbReference type="EMBL" id="BAO83909.1"/>
    </source>
</evidence>
<dbReference type="CDD" id="cd16327">
    <property type="entry name" value="RseB"/>
    <property type="match status" value="1"/>
</dbReference>
<dbReference type="InterPro" id="IPR033434">
    <property type="entry name" value="MucB/RseB_N"/>
</dbReference>
<dbReference type="STRING" id="1458426.SMCB_1681"/>
<keyword evidence="8" id="KW-1185">Reference proteome</keyword>
<evidence type="ECO:0000256" key="1">
    <source>
        <dbReference type="ARBA" id="ARBA00004418"/>
    </source>
</evidence>
<evidence type="ECO:0000256" key="3">
    <source>
        <dbReference type="ARBA" id="ARBA00022729"/>
    </source>
</evidence>
<dbReference type="InterPro" id="IPR033436">
    <property type="entry name" value="MucB/RseB_C"/>
</dbReference>
<sequence length="335" mass="37772">MWLALGASAVYAQSAAPTAAAPQANAPASSASPGNAAQQQSVLHWLERLHMATRNRSYTGTFVFSNGTEIASSKIWHVCDGRQQLERIEALTGAPRITMRRNDEVAIFFPVQKLVHKDRRDALRQFPDWLRPTNPRIDSFYSVRVVGSERVAGLEATVVDFVAADGLRFGYRVWSEQRTGLMLKMQTRSPQGRVLEQVAFTELQLDAPVRLELLARQFEQTNGYRIVHSVQRPSTALDQRWRMRHDVPGFQPMVFNLRQDPNAAPIAQWVFSDGLASVSLFIETFNPQRHTRESVQAEGATHSLTRRVGDHWVTAMGEVPPETLLLHIQALERLR</sequence>
<dbReference type="Gene3D" id="3.30.200.100">
    <property type="entry name" value="MucB/RseB, C-terminal domain"/>
    <property type="match status" value="1"/>
</dbReference>
<evidence type="ECO:0000259" key="5">
    <source>
        <dbReference type="Pfam" id="PF03888"/>
    </source>
</evidence>
<dbReference type="Pfam" id="PF17188">
    <property type="entry name" value="MucB_RseB_C"/>
    <property type="match status" value="1"/>
</dbReference>
<dbReference type="EMBL" id="AP014569">
    <property type="protein sequence ID" value="BAO83909.1"/>
    <property type="molecule type" value="Genomic_DNA"/>
</dbReference>
<keyword evidence="4" id="KW-0574">Periplasm</keyword>
<dbReference type="InterPro" id="IPR038484">
    <property type="entry name" value="MucB/RseB_C_sf"/>
</dbReference>
<name>A0A060NYF8_9BURK</name>
<dbReference type="KEGG" id="cbab:SMCB_1681"/>
<dbReference type="Proteomes" id="UP000066014">
    <property type="component" value="Chromosome"/>
</dbReference>
<dbReference type="Gene3D" id="2.50.20.10">
    <property type="entry name" value="Lipoprotein localisation LolA/LolB/LppX"/>
    <property type="match status" value="1"/>
</dbReference>
<feature type="domain" description="MucB/RseB N-terminal" evidence="5">
    <location>
        <begin position="42"/>
        <end position="212"/>
    </location>
</feature>
<dbReference type="InterPro" id="IPR005588">
    <property type="entry name" value="MucB_RseB"/>
</dbReference>
<reference evidence="7 8" key="1">
    <citation type="journal article" date="2014" name="Nat. Commun.">
        <title>Physiological and genomic features of highly alkaliphilic hydrogen-utilizing Betaproteobacteria from a continental serpentinizing site.</title>
        <authorList>
            <person name="Suzuki S."/>
            <person name="Kuenen J.G."/>
            <person name="Schipper K."/>
            <person name="van der Velde S."/>
            <person name="Ishii S."/>
            <person name="Wu A."/>
            <person name="Sorokin D.Y."/>
            <person name="Tenney A."/>
            <person name="Meng X.Y."/>
            <person name="Morrill P.L."/>
            <person name="Kamagata Y."/>
            <person name="Muyzer G."/>
            <person name="Nealson K.H."/>
        </authorList>
    </citation>
    <scope>NUCLEOTIDE SEQUENCE [LARGE SCALE GENOMIC DNA]</scope>
    <source>
        <strain evidence="7 8">B1</strain>
    </source>
</reference>
<dbReference type="AlphaFoldDB" id="A0A060NYF8"/>
<protein>
    <submittedName>
        <fullName evidence="7">Negative regulator of sigma E activity</fullName>
    </submittedName>
</protein>
<accession>A0A060NYF8</accession>
<dbReference type="PANTHER" id="PTHR38782">
    <property type="match status" value="1"/>
</dbReference>
<proteinExistence type="inferred from homology"/>